<dbReference type="SMART" id="SM00179">
    <property type="entry name" value="EGF_CA"/>
    <property type="match status" value="6"/>
</dbReference>
<dbReference type="PANTHER" id="PTHR46513:SF5">
    <property type="entry name" value="PRO-EPIDERMAL GROWTH FACTOR"/>
    <property type="match status" value="1"/>
</dbReference>
<evidence type="ECO:0000256" key="5">
    <source>
        <dbReference type="ARBA" id="ARBA00023180"/>
    </source>
</evidence>
<feature type="transmembrane region" description="Helical" evidence="9">
    <location>
        <begin position="1061"/>
        <end position="1084"/>
    </location>
</feature>
<dbReference type="PROSITE" id="PS01187">
    <property type="entry name" value="EGF_CA"/>
    <property type="match status" value="2"/>
</dbReference>
<evidence type="ECO:0000256" key="10">
    <source>
        <dbReference type="SAM" id="SignalP"/>
    </source>
</evidence>
<dbReference type="GO" id="GO:0008284">
    <property type="term" value="P:positive regulation of cell population proliferation"/>
    <property type="evidence" value="ECO:0007669"/>
    <property type="project" value="TreeGrafter"/>
</dbReference>
<dbReference type="PROSITE" id="PS00010">
    <property type="entry name" value="ASX_HYDROXYL"/>
    <property type="match status" value="1"/>
</dbReference>
<dbReference type="InterPro" id="IPR032485">
    <property type="entry name" value="LRP1-like_beta_prop"/>
</dbReference>
<dbReference type="FunFam" id="2.10.25.10:FF:000038">
    <property type="entry name" value="Fibrillin 2"/>
    <property type="match status" value="1"/>
</dbReference>
<accession>A0A5J5D1L9</accession>
<dbReference type="FunFam" id="2.10.25.10:FF:000219">
    <property type="entry name" value="Pro-epidermal growth factor"/>
    <property type="match status" value="1"/>
</dbReference>
<dbReference type="InterPro" id="IPR000742">
    <property type="entry name" value="EGF"/>
</dbReference>
<dbReference type="FunFam" id="2.120.10.30:FF:000241">
    <property type="entry name" value="Low-density lipoprotein receptor-related protein 6"/>
    <property type="match status" value="1"/>
</dbReference>
<dbReference type="InterPro" id="IPR001881">
    <property type="entry name" value="EGF-like_Ca-bd_dom"/>
</dbReference>
<feature type="domain" description="EGF-like" evidence="11">
    <location>
        <begin position="895"/>
        <end position="933"/>
    </location>
</feature>
<keyword evidence="13" id="KW-1185">Reference proteome</keyword>
<evidence type="ECO:0000256" key="1">
    <source>
        <dbReference type="ARBA" id="ARBA00022536"/>
    </source>
</evidence>
<organism evidence="12 13">
    <name type="scientific">Etheostoma spectabile</name>
    <name type="common">orangethroat darter</name>
    <dbReference type="NCBI Taxonomy" id="54343"/>
    <lineage>
        <taxon>Eukaryota</taxon>
        <taxon>Metazoa</taxon>
        <taxon>Chordata</taxon>
        <taxon>Craniata</taxon>
        <taxon>Vertebrata</taxon>
        <taxon>Euteleostomi</taxon>
        <taxon>Actinopterygii</taxon>
        <taxon>Neopterygii</taxon>
        <taxon>Teleostei</taxon>
        <taxon>Neoteleostei</taxon>
        <taxon>Acanthomorphata</taxon>
        <taxon>Eupercaria</taxon>
        <taxon>Perciformes</taxon>
        <taxon>Percoidei</taxon>
        <taxon>Percidae</taxon>
        <taxon>Etheostomatinae</taxon>
        <taxon>Etheostoma</taxon>
    </lineage>
</organism>
<feature type="disulfide bond" evidence="6">
    <location>
        <begin position="1012"/>
        <end position="1029"/>
    </location>
</feature>
<keyword evidence="4 6" id="KW-1015">Disulfide bond</keyword>
<dbReference type="Pfam" id="PF12947">
    <property type="entry name" value="EGF_3"/>
    <property type="match status" value="1"/>
</dbReference>
<dbReference type="GO" id="GO:0007173">
    <property type="term" value="P:epidermal growth factor receptor signaling pathway"/>
    <property type="evidence" value="ECO:0007669"/>
    <property type="project" value="TreeGrafter"/>
</dbReference>
<dbReference type="AlphaFoldDB" id="A0A5J5D1L9"/>
<sequence>MLAATITAALIYIMVQSSGALALGTACWDERLSRAGRNNSCVAIHRMDLDGTNQRRLVAGVGSSILLDFHFREERVYWADKHTGVIYKASVRGVHRQKLYSSDKHLSGLAVDWVWNSVYWTSGEKGKIKIMDINGKNQRTILRHLTKPSCINVDPTNRFLFWLSGGTTPSIQRSDATGQMKTTLIKIAEQLEALSIDRVDKRLYWVQFGLQGESAIASCDYNGNVLHIIDTPIQSKSLGISVFLEHLYYTDAASRVMKQVNKYTGGEPRTVNIKQMAKPPVDIKVVHPLNQPMADSQSPFPGCNEESGNCVNVCSSLAEQGTCQCSEGFALSKQGTYCEDVNECAHWNHGCSLGCENIPGSYFCTCPKGYALLPDRKTCGAMRPREQGWFTDKMRLDDQVTLAIGNISGQQLCLSIRCQADNLQVQEKTTMQPRGRLDNGADNREIIPCEGNITKCGHGCLTTDEGAICVCPEGSLLQEDGQACTGCLSADRGGCSQLCTPVPPTRWQCGCLPGYQLHQDGKRCIASGPAPYLLVANLVDVKQINLDGTGDKSLVEEPRGTIIALDYDPVQNNVYFASTSQKTIERVGLNSGLRDVLVSDGLDSPEGLALDWVHRRMYWTDKSQSTVDCSTLVGLNRITIVSKGLEKPRDIAVHPLAKKVFWTDIGAVPVVESASLEGKDRAVIASTNLVSPSGLTIDFTEDRLFWCDQRRGLVETAALDGSERQVLLENQVGRPFDLAVFEDRLWISDQEHQQLRSVHKRTGRKLQIIHGNMVQPASIVVVHPLAKPGTDACIYLNGGCAQVCESKLGFAHCSCLSNFYLSADGKRCLPANALNGTAESGDSESTDLTSLKNKTFNDESTPLTTPGLSTDKVAADLDSDVGNEPTLFTDKMVSDQNECYSLRCDVNAQCLLIAGSPTCLCLEGFTGDGHMCVDIDECKQGTHKCDKHAECQNALGKYLCKCHSGYHGNGKTCQELETTSPWVSTVSPADVTTQHHNSNSIENCPSTHESYCLYQGVCFYFPEMESYACNCVAGYVGERCQFSDLEWWERQQAEKEKRRNLVIAACMVVLVSLLSIAACVTYCYGTRKFFPKQPSEDSVSETSVTDESMSETTTTSVPRFSMVAENGMKGIMIPAMSCPRRAACPSCSSETGNNLVPEELGRLSQHNTGYECSMVSTVAMETTQPTVHHSSPALS</sequence>
<keyword evidence="9" id="KW-0472">Membrane</keyword>
<feature type="signal peptide" evidence="10">
    <location>
        <begin position="1"/>
        <end position="22"/>
    </location>
</feature>
<name>A0A5J5D1L9_9PERO</name>
<evidence type="ECO:0000256" key="3">
    <source>
        <dbReference type="ARBA" id="ARBA00022737"/>
    </source>
</evidence>
<evidence type="ECO:0000256" key="4">
    <source>
        <dbReference type="ARBA" id="ARBA00023157"/>
    </source>
</evidence>
<feature type="repeat" description="LDL-receptor class B" evidence="7">
    <location>
        <begin position="116"/>
        <end position="157"/>
    </location>
</feature>
<dbReference type="InterPro" id="IPR018097">
    <property type="entry name" value="EGF_Ca-bd_CS"/>
</dbReference>
<keyword evidence="5" id="KW-0325">Glycoprotein</keyword>
<dbReference type="GO" id="GO:0005886">
    <property type="term" value="C:plasma membrane"/>
    <property type="evidence" value="ECO:0007669"/>
    <property type="project" value="TreeGrafter"/>
</dbReference>
<dbReference type="SMART" id="SM00135">
    <property type="entry name" value="LY"/>
    <property type="match status" value="9"/>
</dbReference>
<feature type="domain" description="EGF-like" evidence="11">
    <location>
        <begin position="1000"/>
        <end position="1041"/>
    </location>
</feature>
<dbReference type="GO" id="GO:0060070">
    <property type="term" value="P:canonical Wnt signaling pathway"/>
    <property type="evidence" value="ECO:0007669"/>
    <property type="project" value="TreeGrafter"/>
</dbReference>
<dbReference type="Pfam" id="PF00058">
    <property type="entry name" value="Ldl_recept_b"/>
    <property type="match status" value="2"/>
</dbReference>
<dbReference type="SUPFAM" id="SSF63825">
    <property type="entry name" value="YWTD domain"/>
    <property type="match status" value="2"/>
</dbReference>
<feature type="repeat" description="LDL-receptor class B" evidence="7">
    <location>
        <begin position="702"/>
        <end position="744"/>
    </location>
</feature>
<comment type="caution">
    <text evidence="6">Lacks conserved residue(s) required for the propagation of feature annotation.</text>
</comment>
<dbReference type="GO" id="GO:0017147">
    <property type="term" value="F:Wnt-protein binding"/>
    <property type="evidence" value="ECO:0007669"/>
    <property type="project" value="TreeGrafter"/>
</dbReference>
<dbReference type="PANTHER" id="PTHR46513">
    <property type="entry name" value="VITELLOGENIN RECEPTOR-LIKE PROTEIN-RELATED-RELATED"/>
    <property type="match status" value="1"/>
</dbReference>
<feature type="chain" id="PRO_5023935139" description="EGF-like domain-containing protein" evidence="10">
    <location>
        <begin position="23"/>
        <end position="1195"/>
    </location>
</feature>
<dbReference type="InterPro" id="IPR011042">
    <property type="entry name" value="6-blade_b-propeller_TolB-like"/>
</dbReference>
<dbReference type="PROSITE" id="PS51120">
    <property type="entry name" value="LDLRB"/>
    <property type="match status" value="6"/>
</dbReference>
<dbReference type="InterPro" id="IPR049883">
    <property type="entry name" value="NOTCH1_EGF-like"/>
</dbReference>
<evidence type="ECO:0000256" key="9">
    <source>
        <dbReference type="SAM" id="Phobius"/>
    </source>
</evidence>
<dbReference type="GO" id="GO:0008083">
    <property type="term" value="F:growth factor activity"/>
    <property type="evidence" value="ECO:0007669"/>
    <property type="project" value="TreeGrafter"/>
</dbReference>
<dbReference type="PROSITE" id="PS01186">
    <property type="entry name" value="EGF_2"/>
    <property type="match status" value="4"/>
</dbReference>
<dbReference type="InterPro" id="IPR000152">
    <property type="entry name" value="EGF-type_Asp/Asn_hydroxyl_site"/>
</dbReference>
<dbReference type="InterPro" id="IPR009030">
    <property type="entry name" value="Growth_fac_rcpt_cys_sf"/>
</dbReference>
<dbReference type="Pfam" id="PF14670">
    <property type="entry name" value="FXa_inhibition"/>
    <property type="match status" value="1"/>
</dbReference>
<keyword evidence="1 6" id="KW-0245">EGF-like domain</keyword>
<dbReference type="EMBL" id="VOFY01000010">
    <property type="protein sequence ID" value="KAA8588648.1"/>
    <property type="molecule type" value="Genomic_DNA"/>
</dbReference>
<dbReference type="FunFam" id="2.10.25.10:FF:000010">
    <property type="entry name" value="Pro-epidermal growth factor"/>
    <property type="match status" value="1"/>
</dbReference>
<gene>
    <name evidence="12" type="ORF">FQN60_009993</name>
</gene>
<dbReference type="InterPro" id="IPR024731">
    <property type="entry name" value="NELL2-like_EGF"/>
</dbReference>
<feature type="repeat" description="LDL-receptor class B" evidence="7">
    <location>
        <begin position="572"/>
        <end position="614"/>
    </location>
</feature>
<evidence type="ECO:0000256" key="7">
    <source>
        <dbReference type="PROSITE-ProRule" id="PRU00461"/>
    </source>
</evidence>
<evidence type="ECO:0000256" key="6">
    <source>
        <dbReference type="PROSITE-ProRule" id="PRU00076"/>
    </source>
</evidence>
<evidence type="ECO:0000256" key="2">
    <source>
        <dbReference type="ARBA" id="ARBA00022729"/>
    </source>
</evidence>
<dbReference type="InterPro" id="IPR050778">
    <property type="entry name" value="Cueball_EGF_LRP_Nidogen"/>
</dbReference>
<evidence type="ECO:0000259" key="11">
    <source>
        <dbReference type="PROSITE" id="PS50026"/>
    </source>
</evidence>
<dbReference type="Gene3D" id="2.10.25.10">
    <property type="entry name" value="Laminin"/>
    <property type="match status" value="5"/>
</dbReference>
<dbReference type="Pfam" id="PF07645">
    <property type="entry name" value="EGF_CA"/>
    <property type="match status" value="1"/>
</dbReference>
<feature type="repeat" description="LDL-receptor class B" evidence="7">
    <location>
        <begin position="615"/>
        <end position="657"/>
    </location>
</feature>
<keyword evidence="9" id="KW-0812">Transmembrane</keyword>
<keyword evidence="3" id="KW-0677">Repeat</keyword>
<feature type="compositionally biased region" description="Polar residues" evidence="8">
    <location>
        <begin position="846"/>
        <end position="867"/>
    </location>
</feature>
<keyword evidence="2 10" id="KW-0732">Signal</keyword>
<dbReference type="GO" id="GO:0005509">
    <property type="term" value="F:calcium ion binding"/>
    <property type="evidence" value="ECO:0007669"/>
    <property type="project" value="InterPro"/>
</dbReference>
<dbReference type="SUPFAM" id="SSF57196">
    <property type="entry name" value="EGF/Laminin"/>
    <property type="match status" value="3"/>
</dbReference>
<feature type="compositionally biased region" description="Low complexity" evidence="8">
    <location>
        <begin position="1096"/>
        <end position="1115"/>
    </location>
</feature>
<protein>
    <recommendedName>
        <fullName evidence="11">EGF-like domain-containing protein</fullName>
    </recommendedName>
</protein>
<dbReference type="SMART" id="SM00181">
    <property type="entry name" value="EGF"/>
    <property type="match status" value="8"/>
</dbReference>
<feature type="domain" description="EGF-like" evidence="11">
    <location>
        <begin position="934"/>
        <end position="974"/>
    </location>
</feature>
<evidence type="ECO:0000313" key="13">
    <source>
        <dbReference type="Proteomes" id="UP000327493"/>
    </source>
</evidence>
<dbReference type="Gene3D" id="2.120.10.30">
    <property type="entry name" value="TolB, C-terminal domain"/>
    <property type="match status" value="2"/>
</dbReference>
<reference evidence="12 13" key="1">
    <citation type="submission" date="2019-08" db="EMBL/GenBank/DDBJ databases">
        <title>A chromosome-level genome assembly, high-density linkage maps, and genome scans reveal the genomic architecture of hybrid incompatibilities underlying speciation via character displacement in darters (Percidae: Etheostominae).</title>
        <authorList>
            <person name="Moran R.L."/>
            <person name="Catchen J.M."/>
            <person name="Fuller R.C."/>
        </authorList>
    </citation>
    <scope>NUCLEOTIDE SEQUENCE [LARGE SCALE GENOMIC DNA]</scope>
    <source>
        <strain evidence="12">EspeVRDwgs_2016</strain>
        <tissue evidence="12">Muscle</tissue>
    </source>
</reference>
<dbReference type="InterPro" id="IPR000033">
    <property type="entry name" value="LDLR_classB_rpt"/>
</dbReference>
<evidence type="ECO:0000313" key="12">
    <source>
        <dbReference type="EMBL" id="KAA8588648.1"/>
    </source>
</evidence>
<dbReference type="CDD" id="cd00054">
    <property type="entry name" value="EGF_CA"/>
    <property type="match status" value="2"/>
</dbReference>
<dbReference type="Pfam" id="PF16472">
    <property type="entry name" value="DUF5050"/>
    <property type="match status" value="1"/>
</dbReference>
<dbReference type="SUPFAM" id="SSF57184">
    <property type="entry name" value="Growth factor receptor domain"/>
    <property type="match status" value="2"/>
</dbReference>
<feature type="region of interest" description="Disordered" evidence="8">
    <location>
        <begin position="1092"/>
        <end position="1115"/>
    </location>
</feature>
<dbReference type="PROSITE" id="PS00022">
    <property type="entry name" value="EGF_1"/>
    <property type="match status" value="1"/>
</dbReference>
<dbReference type="PROSITE" id="PS50026">
    <property type="entry name" value="EGF_3"/>
    <property type="match status" value="3"/>
</dbReference>
<feature type="disulfide bond" evidence="6">
    <location>
        <begin position="1031"/>
        <end position="1040"/>
    </location>
</feature>
<proteinExistence type="predicted"/>
<dbReference type="GO" id="GO:0043410">
    <property type="term" value="P:positive regulation of MAPK cascade"/>
    <property type="evidence" value="ECO:0007669"/>
    <property type="project" value="TreeGrafter"/>
</dbReference>
<dbReference type="GO" id="GO:0030855">
    <property type="term" value="P:epithelial cell differentiation"/>
    <property type="evidence" value="ECO:0007669"/>
    <property type="project" value="UniProtKB-ARBA"/>
</dbReference>
<evidence type="ECO:0000256" key="8">
    <source>
        <dbReference type="SAM" id="MobiDB-lite"/>
    </source>
</evidence>
<comment type="caution">
    <text evidence="12">The sequence shown here is derived from an EMBL/GenBank/DDBJ whole genome shotgun (WGS) entry which is preliminary data.</text>
</comment>
<dbReference type="Proteomes" id="UP000327493">
    <property type="component" value="Chromosome 10"/>
</dbReference>
<dbReference type="FunFam" id="2.120.10.30:FF:000036">
    <property type="entry name" value="Pro-epidermal growth factor"/>
    <property type="match status" value="1"/>
</dbReference>
<feature type="region of interest" description="Disordered" evidence="8">
    <location>
        <begin position="837"/>
        <end position="867"/>
    </location>
</feature>
<feature type="repeat" description="LDL-receptor class B" evidence="7">
    <location>
        <begin position="658"/>
        <end position="701"/>
    </location>
</feature>
<dbReference type="GO" id="GO:0042813">
    <property type="term" value="F:Wnt receptor activity"/>
    <property type="evidence" value="ECO:0007669"/>
    <property type="project" value="TreeGrafter"/>
</dbReference>
<feature type="repeat" description="LDL-receptor class B" evidence="7">
    <location>
        <begin position="74"/>
        <end position="115"/>
    </location>
</feature>
<keyword evidence="9" id="KW-1133">Transmembrane helix</keyword>